<proteinExistence type="predicted"/>
<feature type="region of interest" description="Disordered" evidence="1">
    <location>
        <begin position="48"/>
        <end position="70"/>
    </location>
</feature>
<keyword evidence="2" id="KW-0732">Signal</keyword>
<feature type="signal peptide" evidence="2">
    <location>
        <begin position="1"/>
        <end position="26"/>
    </location>
</feature>
<reference evidence="3 4" key="2">
    <citation type="submission" date="2020-06" db="EMBL/GenBank/DDBJ databases">
        <title>Antribacter stalactiti gen. nov., sp. nov., a new member of the family Nacardiaceae isolated from a cave.</title>
        <authorList>
            <person name="Kim I.S."/>
        </authorList>
    </citation>
    <scope>NUCLEOTIDE SEQUENCE [LARGE SCALE GENOMIC DNA]</scope>
    <source>
        <strain evidence="3 4">YC2-7</strain>
    </source>
</reference>
<dbReference type="InterPro" id="IPR015943">
    <property type="entry name" value="WD40/YVTN_repeat-like_dom_sf"/>
</dbReference>
<reference evidence="3 4" key="1">
    <citation type="submission" date="2019-05" db="EMBL/GenBank/DDBJ databases">
        <authorList>
            <person name="Lee S.D."/>
        </authorList>
    </citation>
    <scope>NUCLEOTIDE SEQUENCE [LARGE SCALE GENOMIC DNA]</scope>
    <source>
        <strain evidence="3 4">YC2-7</strain>
    </source>
</reference>
<dbReference type="InterPro" id="IPR011048">
    <property type="entry name" value="Haem_d1_sf"/>
</dbReference>
<evidence type="ECO:0000313" key="3">
    <source>
        <dbReference type="EMBL" id="NMN95973.1"/>
    </source>
</evidence>
<evidence type="ECO:0000256" key="1">
    <source>
        <dbReference type="SAM" id="MobiDB-lite"/>
    </source>
</evidence>
<organism evidence="3 4">
    <name type="scientific">Antrihabitans stalactiti</name>
    <dbReference type="NCBI Taxonomy" id="2584121"/>
    <lineage>
        <taxon>Bacteria</taxon>
        <taxon>Bacillati</taxon>
        <taxon>Actinomycetota</taxon>
        <taxon>Actinomycetes</taxon>
        <taxon>Mycobacteriales</taxon>
        <taxon>Nocardiaceae</taxon>
        <taxon>Antrihabitans</taxon>
    </lineage>
</organism>
<evidence type="ECO:0000313" key="4">
    <source>
        <dbReference type="Proteomes" id="UP000535543"/>
    </source>
</evidence>
<sequence>MSRWNLLVAVALAVSLAVGVSPTAVGETFWLPDIGNVAVPRAACGPGSLPETGLQGDVPTEDRNNGRSTQGYRCNMTRVGAFQDRGGGILSVTYEHCSYTSTFFPGNLLNSPAPGVSVLDVSDPANPVRTASLNEPAMLGGTWESLKVNKARKLLAATATPATTGTAYFSIYDISDCAHPRLLNRGPGTDLTMPLWFFSHEGGFSPDGNTYWASSTFPGALTAIDISDTANPRIIWQGLQALTEHGFGISPDGNRMYLSVQAGMNILDISAIQRRDPYPVVPQVATYLWADGFFNQHTVPVTYDGKPYIFTTDEAGSGGIKLFDISDDAHATVVEKIKLEINLPDNIDSNIRSSAGGSLFSYDAHYCAADRPVDPTALACSWLASGIRVFDVRDMHNIREIAYYNPPAQTGRNLELTNSVHAVASIVGVPLFDFVPLARSIIEGKVDPAQAVGPRTGMIFGGDISSDWCLSPPEWHGDQLWTTCADNGFMVLQLDNSVYSPPANQDSYIGS</sequence>
<gene>
    <name evidence="3" type="ORF">FGL95_13115</name>
</gene>
<feature type="chain" id="PRO_5032373896" description="LVIVD repeat-containing protein" evidence="2">
    <location>
        <begin position="27"/>
        <end position="511"/>
    </location>
</feature>
<dbReference type="Gene3D" id="2.130.10.10">
    <property type="entry name" value="YVTN repeat-like/Quinoprotein amine dehydrogenase"/>
    <property type="match status" value="1"/>
</dbReference>
<accession>A0A848KAU3</accession>
<keyword evidence="4" id="KW-1185">Reference proteome</keyword>
<protein>
    <recommendedName>
        <fullName evidence="5">LVIVD repeat-containing protein</fullName>
    </recommendedName>
</protein>
<evidence type="ECO:0008006" key="5">
    <source>
        <dbReference type="Google" id="ProtNLM"/>
    </source>
</evidence>
<dbReference type="AlphaFoldDB" id="A0A848KAU3"/>
<evidence type="ECO:0000256" key="2">
    <source>
        <dbReference type="SAM" id="SignalP"/>
    </source>
</evidence>
<dbReference type="Proteomes" id="UP000535543">
    <property type="component" value="Unassembled WGS sequence"/>
</dbReference>
<comment type="caution">
    <text evidence="3">The sequence shown here is derived from an EMBL/GenBank/DDBJ whole genome shotgun (WGS) entry which is preliminary data.</text>
</comment>
<dbReference type="EMBL" id="VCQU01000004">
    <property type="protein sequence ID" value="NMN95973.1"/>
    <property type="molecule type" value="Genomic_DNA"/>
</dbReference>
<dbReference type="SUPFAM" id="SSF51004">
    <property type="entry name" value="C-terminal (heme d1) domain of cytochrome cd1-nitrite reductase"/>
    <property type="match status" value="1"/>
</dbReference>
<name>A0A848KAU3_9NOCA</name>
<dbReference type="RefSeq" id="WP_169587434.1">
    <property type="nucleotide sequence ID" value="NZ_VCQU01000004.1"/>
</dbReference>